<name>A0A5D1ZUC3_GOSDA</name>
<organism evidence="2 3">
    <name type="scientific">Gossypium darwinii</name>
    <name type="common">Darwin's cotton</name>
    <name type="synonym">Gossypium barbadense var. darwinii</name>
    <dbReference type="NCBI Taxonomy" id="34276"/>
    <lineage>
        <taxon>Eukaryota</taxon>
        <taxon>Viridiplantae</taxon>
        <taxon>Streptophyta</taxon>
        <taxon>Embryophyta</taxon>
        <taxon>Tracheophyta</taxon>
        <taxon>Spermatophyta</taxon>
        <taxon>Magnoliopsida</taxon>
        <taxon>eudicotyledons</taxon>
        <taxon>Gunneridae</taxon>
        <taxon>Pentapetalae</taxon>
        <taxon>rosids</taxon>
        <taxon>malvids</taxon>
        <taxon>Malvales</taxon>
        <taxon>Malvaceae</taxon>
        <taxon>Malvoideae</taxon>
        <taxon>Gossypium</taxon>
    </lineage>
</organism>
<dbReference type="AlphaFoldDB" id="A0A5D1ZUC3"/>
<evidence type="ECO:0000313" key="2">
    <source>
        <dbReference type="EMBL" id="TYG35863.1"/>
    </source>
</evidence>
<keyword evidence="3" id="KW-1185">Reference proteome</keyword>
<evidence type="ECO:0000313" key="3">
    <source>
        <dbReference type="Proteomes" id="UP000323506"/>
    </source>
</evidence>
<gene>
    <name evidence="2" type="ORF">ES288_D13G017400v1</name>
</gene>
<accession>A0A5D1ZUC3</accession>
<protein>
    <submittedName>
        <fullName evidence="2">Uncharacterized protein</fullName>
    </submittedName>
</protein>
<proteinExistence type="predicted"/>
<dbReference type="EMBL" id="CM017713">
    <property type="protein sequence ID" value="TYG35863.1"/>
    <property type="molecule type" value="Genomic_DNA"/>
</dbReference>
<dbReference type="Proteomes" id="UP000323506">
    <property type="component" value="Chromosome D13"/>
</dbReference>
<reference evidence="2 3" key="1">
    <citation type="submission" date="2019-06" db="EMBL/GenBank/DDBJ databases">
        <title>WGS assembly of Gossypium darwinii.</title>
        <authorList>
            <person name="Chen Z.J."/>
            <person name="Sreedasyam A."/>
            <person name="Ando A."/>
            <person name="Song Q."/>
            <person name="De L."/>
            <person name="Hulse-Kemp A."/>
            <person name="Ding M."/>
            <person name="Ye W."/>
            <person name="Kirkbride R."/>
            <person name="Jenkins J."/>
            <person name="Plott C."/>
            <person name="Lovell J."/>
            <person name="Lin Y.-M."/>
            <person name="Vaughn R."/>
            <person name="Liu B."/>
            <person name="Li W."/>
            <person name="Simpson S."/>
            <person name="Scheffler B."/>
            <person name="Saski C."/>
            <person name="Grover C."/>
            <person name="Hu G."/>
            <person name="Conover J."/>
            <person name="Carlson J."/>
            <person name="Shu S."/>
            <person name="Boston L."/>
            <person name="Williams M."/>
            <person name="Peterson D."/>
            <person name="Mcgee K."/>
            <person name="Jones D."/>
            <person name="Wendel J."/>
            <person name="Stelly D."/>
            <person name="Grimwood J."/>
            <person name="Schmutz J."/>
        </authorList>
    </citation>
    <scope>NUCLEOTIDE SEQUENCE [LARGE SCALE GENOMIC DNA]</scope>
    <source>
        <strain evidence="2">1808015.09</strain>
    </source>
</reference>
<evidence type="ECO:0000256" key="1">
    <source>
        <dbReference type="SAM" id="MobiDB-lite"/>
    </source>
</evidence>
<feature type="region of interest" description="Disordered" evidence="1">
    <location>
        <begin position="1"/>
        <end position="28"/>
    </location>
</feature>
<sequence length="72" mass="7434">MADCASMATGPCQRKTRPRRSGTESVGMRTGCGRGVRGLWRYGTAVVGVWGRCSGGMGLLHGCGAKQTEGGT</sequence>